<feature type="transmembrane region" description="Helical" evidence="1">
    <location>
        <begin position="230"/>
        <end position="251"/>
    </location>
</feature>
<proteinExistence type="predicted"/>
<keyword evidence="1" id="KW-1133">Transmembrane helix</keyword>
<evidence type="ECO:0000313" key="2">
    <source>
        <dbReference type="EMBL" id="EFW05240.1"/>
    </source>
</evidence>
<accession>E7G9E6</accession>
<organism evidence="2 3">
    <name type="scientific">Coprobacillus cateniformis</name>
    <dbReference type="NCBI Taxonomy" id="100884"/>
    <lineage>
        <taxon>Bacteria</taxon>
        <taxon>Bacillati</taxon>
        <taxon>Bacillota</taxon>
        <taxon>Erysipelotrichia</taxon>
        <taxon>Erysipelotrichales</taxon>
        <taxon>Coprobacillaceae</taxon>
        <taxon>Coprobacillus</taxon>
    </lineage>
</organism>
<dbReference type="STRING" id="100884.GCA_000269565_03233"/>
<feature type="transmembrane region" description="Helical" evidence="1">
    <location>
        <begin position="308"/>
        <end position="326"/>
    </location>
</feature>
<feature type="transmembrane region" description="Helical" evidence="1">
    <location>
        <begin position="195"/>
        <end position="224"/>
    </location>
</feature>
<feature type="transmembrane region" description="Helical" evidence="1">
    <location>
        <begin position="167"/>
        <end position="183"/>
    </location>
</feature>
<dbReference type="Proteomes" id="UP000003157">
    <property type="component" value="Unassembled WGS sequence"/>
</dbReference>
<reference evidence="2 3" key="1">
    <citation type="submission" date="2010-12" db="EMBL/GenBank/DDBJ databases">
        <title>The Genome Sequence of Coprobacillus sp. strain 29_1.</title>
        <authorList>
            <consortium name="The Broad Institute Genome Sequencing Platform"/>
            <person name="Earl A."/>
            <person name="Ward D."/>
            <person name="Feldgarden M."/>
            <person name="Gevers D."/>
            <person name="Daigneault M."/>
            <person name="Sibley C.D."/>
            <person name="White A."/>
            <person name="Strauss J."/>
            <person name="Allen-Vercoe E."/>
            <person name="Young S.K."/>
            <person name="Zeng Q."/>
            <person name="Gargeya S."/>
            <person name="Fitzgerald M."/>
            <person name="Haas B."/>
            <person name="Abouelleil A."/>
            <person name="Alvarado L."/>
            <person name="Arachchi H.M."/>
            <person name="Berlin A."/>
            <person name="Brown A."/>
            <person name="Chapman S.B."/>
            <person name="Chen Z."/>
            <person name="Dunbar C."/>
            <person name="Freedman E."/>
            <person name="Gearin G."/>
            <person name="Gellesch M."/>
            <person name="Goldberg J."/>
            <person name="Griggs A."/>
            <person name="Gujja S."/>
            <person name="Heilman E."/>
            <person name="Heiman D."/>
            <person name="Howarth C."/>
            <person name="Larson L."/>
            <person name="Lui A."/>
            <person name="MacDonald P.J.P."/>
            <person name="Mehta T."/>
            <person name="Montmayeur A."/>
            <person name="Murphy C."/>
            <person name="Neiman D."/>
            <person name="Pearson M."/>
            <person name="Priest M."/>
            <person name="Roberts A."/>
            <person name="Saif S."/>
            <person name="Shea T."/>
            <person name="Shenoy N."/>
            <person name="Sisk P."/>
            <person name="Stolte C."/>
            <person name="Sykes S."/>
            <person name="White J."/>
            <person name="Yandava C."/>
            <person name="Nusbaum C."/>
            <person name="Birren B."/>
        </authorList>
    </citation>
    <scope>NUCLEOTIDE SEQUENCE [LARGE SCALE GENOMIC DNA]</scope>
    <source>
        <strain evidence="2 3">29_1</strain>
    </source>
</reference>
<keyword evidence="1" id="KW-0812">Transmembrane</keyword>
<dbReference type="EMBL" id="ADKX01000026">
    <property type="protein sequence ID" value="EFW05240.1"/>
    <property type="molecule type" value="Genomic_DNA"/>
</dbReference>
<protein>
    <recommendedName>
        <fullName evidence="4">Glycosyltransferase RgtA/B/C/D-like domain-containing protein</fullName>
    </recommendedName>
</protein>
<name>E7G9E6_9FIRM</name>
<comment type="caution">
    <text evidence="2">The sequence shown here is derived from an EMBL/GenBank/DDBJ whole genome shotgun (WGS) entry which is preliminary data.</text>
</comment>
<feature type="transmembrane region" description="Helical" evidence="1">
    <location>
        <begin position="34"/>
        <end position="56"/>
    </location>
</feature>
<feature type="transmembrane region" description="Helical" evidence="1">
    <location>
        <begin position="101"/>
        <end position="132"/>
    </location>
</feature>
<evidence type="ECO:0008006" key="4">
    <source>
        <dbReference type="Google" id="ProtNLM"/>
    </source>
</evidence>
<dbReference type="AlphaFoldDB" id="E7G9E6"/>
<keyword evidence="3" id="KW-1185">Reference proteome</keyword>
<evidence type="ECO:0000256" key="1">
    <source>
        <dbReference type="SAM" id="Phobius"/>
    </source>
</evidence>
<sequence length="334" mass="39473">MSNIYSEILLTVILFFLLFFILNKIKLSKYLKICFYIAYVMACLIVLISINDALYFTDGVDYLNNALNVLEKYSFNPIAFLDFQSFITSGDSWHFIPNYEFALFIFIFNSTKCISIFHIFLMQISILIWYLIFIKLVGSHTSKIFMIIMLFSLYLQTFTISALKDPIVFFLVALISYILFNLTKDNYQKKFIMLLALLILLLFTRIYASVAMFITILLFIFFRAKPSRKQIFLSTVALIISFLLLLIIPIFRELSIYLFSKATELLFNQSIMDFIIQFFIRFFNLYFSPIIINIFNAQYLYFGCYIESFMRTLLFPVFIIGFSKLLKLKQKKKL</sequence>
<evidence type="ECO:0000313" key="3">
    <source>
        <dbReference type="Proteomes" id="UP000003157"/>
    </source>
</evidence>
<dbReference type="RefSeq" id="WP_008788500.1">
    <property type="nucleotide sequence ID" value="NZ_GL636578.1"/>
</dbReference>
<feature type="transmembrane region" description="Helical" evidence="1">
    <location>
        <begin position="278"/>
        <end position="302"/>
    </location>
</feature>
<feature type="transmembrane region" description="Helical" evidence="1">
    <location>
        <begin position="6"/>
        <end position="22"/>
    </location>
</feature>
<dbReference type="HOGENOM" id="CLU_830824_0_0_9"/>
<keyword evidence="1" id="KW-0472">Membrane</keyword>
<gene>
    <name evidence="2" type="ORF">HMPREF9488_01384</name>
</gene>